<keyword evidence="4" id="KW-1185">Reference proteome</keyword>
<sequence length="351" mass="39197">VLCRQTGLSFIYLLLLLLLPMVRIPTTKTMAGATGQYLRAVMVLSFLTSIAQLSFQIVLLSMPPYGNFLKENNTTETILRHVGLIRLNGIRIEDGFRYLAPEILMLITSIAVYVGCTKLSAETTRSRTSSASAPSTAAILPPVSSTIAYRNRRKAFFITVGKCLALASLCLVGILRPSALNGIYFLAFLGGMTWWACYKELSRPFGVVLHCVQAVAALHIMALFIVQMQFVQDFLANNTNICRYLGLTFLMKTLDSDPRMQEFSNAEWASFLNPVALLWLYYILGIESYFLLRPRLIRNMSPTKYDGTGRRRSTVRQDAHGSVILSDGYEDVIQLDSLGVPPLLLPFLHFS</sequence>
<keyword evidence="1" id="KW-0812">Transmembrane</keyword>
<feature type="transmembrane region" description="Helical" evidence="1">
    <location>
        <begin position="268"/>
        <end position="292"/>
    </location>
</feature>
<protein>
    <recommendedName>
        <fullName evidence="2">Piezo TM1-24 domain-containing protein</fullName>
    </recommendedName>
</protein>
<dbReference type="InterPro" id="IPR056769">
    <property type="entry name" value="Piezo_TM1-24"/>
</dbReference>
<accession>A0AAD7ZDX6</accession>
<feature type="transmembrane region" description="Helical" evidence="1">
    <location>
        <begin position="37"/>
        <end position="59"/>
    </location>
</feature>
<feature type="non-terminal residue" evidence="3">
    <location>
        <position position="1"/>
    </location>
</feature>
<keyword evidence="1" id="KW-0472">Membrane</keyword>
<reference evidence="3" key="1">
    <citation type="journal article" date="2023" name="IScience">
        <title>Live-bearing cockroach genome reveals convergent evolutionary mechanisms linked to viviparity in insects and beyond.</title>
        <authorList>
            <person name="Fouks B."/>
            <person name="Harrison M.C."/>
            <person name="Mikhailova A.A."/>
            <person name="Marchal E."/>
            <person name="English S."/>
            <person name="Carruthers M."/>
            <person name="Jennings E.C."/>
            <person name="Chiamaka E.L."/>
            <person name="Frigard R.A."/>
            <person name="Pippel M."/>
            <person name="Attardo G.M."/>
            <person name="Benoit J.B."/>
            <person name="Bornberg-Bauer E."/>
            <person name="Tobe S.S."/>
        </authorList>
    </citation>
    <scope>NUCLEOTIDE SEQUENCE</scope>
    <source>
        <strain evidence="3">Stay&amp;Tobe</strain>
    </source>
</reference>
<comment type="caution">
    <text evidence="3">The sequence shown here is derived from an EMBL/GenBank/DDBJ whole genome shotgun (WGS) entry which is preliminary data.</text>
</comment>
<feature type="transmembrane region" description="Helical" evidence="1">
    <location>
        <begin position="6"/>
        <end position="25"/>
    </location>
</feature>
<dbReference type="PANTHER" id="PTHR47049">
    <property type="entry name" value="PIEZO-TYPE MECHANOSENSITIVE ION CHANNEL HOMOLOG"/>
    <property type="match status" value="1"/>
</dbReference>
<feature type="transmembrane region" description="Helical" evidence="1">
    <location>
        <begin position="181"/>
        <end position="198"/>
    </location>
</feature>
<dbReference type="GO" id="GO:0016020">
    <property type="term" value="C:membrane"/>
    <property type="evidence" value="ECO:0007669"/>
    <property type="project" value="InterPro"/>
</dbReference>
<dbReference type="Proteomes" id="UP001233999">
    <property type="component" value="Unassembled WGS sequence"/>
</dbReference>
<name>A0AAD7ZDX6_DIPPU</name>
<feature type="transmembrane region" description="Helical" evidence="1">
    <location>
        <begin position="205"/>
        <end position="226"/>
    </location>
</feature>
<dbReference type="Pfam" id="PF24871">
    <property type="entry name" value="Piezo_TM1-24"/>
    <property type="match status" value="1"/>
</dbReference>
<proteinExistence type="predicted"/>
<evidence type="ECO:0000313" key="4">
    <source>
        <dbReference type="Proteomes" id="UP001233999"/>
    </source>
</evidence>
<dbReference type="EMBL" id="JASPKZ010008869">
    <property type="protein sequence ID" value="KAJ9578581.1"/>
    <property type="molecule type" value="Genomic_DNA"/>
</dbReference>
<evidence type="ECO:0000259" key="2">
    <source>
        <dbReference type="Pfam" id="PF24871"/>
    </source>
</evidence>
<feature type="domain" description="Piezo TM1-24" evidence="2">
    <location>
        <begin position="4"/>
        <end position="308"/>
    </location>
</feature>
<dbReference type="AlphaFoldDB" id="A0AAD7ZDX6"/>
<evidence type="ECO:0000313" key="3">
    <source>
        <dbReference type="EMBL" id="KAJ9578581.1"/>
    </source>
</evidence>
<reference evidence="3" key="2">
    <citation type="submission" date="2023-05" db="EMBL/GenBank/DDBJ databases">
        <authorList>
            <person name="Fouks B."/>
        </authorList>
    </citation>
    <scope>NUCLEOTIDE SEQUENCE</scope>
    <source>
        <strain evidence="3">Stay&amp;Tobe</strain>
        <tissue evidence="3">Testes</tissue>
    </source>
</reference>
<feature type="transmembrane region" description="Helical" evidence="1">
    <location>
        <begin position="155"/>
        <end position="175"/>
    </location>
</feature>
<gene>
    <name evidence="3" type="ORF">L9F63_005183</name>
</gene>
<evidence type="ECO:0000256" key="1">
    <source>
        <dbReference type="SAM" id="Phobius"/>
    </source>
</evidence>
<feature type="transmembrane region" description="Helical" evidence="1">
    <location>
        <begin position="103"/>
        <end position="121"/>
    </location>
</feature>
<dbReference type="PANTHER" id="PTHR47049:SF2">
    <property type="entry name" value="PIEZO-TYPE MECHANOSENSITIVE ION CHANNEL HOMOLOG"/>
    <property type="match status" value="1"/>
</dbReference>
<organism evidence="3 4">
    <name type="scientific">Diploptera punctata</name>
    <name type="common">Pacific beetle cockroach</name>
    <dbReference type="NCBI Taxonomy" id="6984"/>
    <lineage>
        <taxon>Eukaryota</taxon>
        <taxon>Metazoa</taxon>
        <taxon>Ecdysozoa</taxon>
        <taxon>Arthropoda</taxon>
        <taxon>Hexapoda</taxon>
        <taxon>Insecta</taxon>
        <taxon>Pterygota</taxon>
        <taxon>Neoptera</taxon>
        <taxon>Polyneoptera</taxon>
        <taxon>Dictyoptera</taxon>
        <taxon>Blattodea</taxon>
        <taxon>Blaberoidea</taxon>
        <taxon>Blaberidae</taxon>
        <taxon>Diplopterinae</taxon>
        <taxon>Diploptera</taxon>
    </lineage>
</organism>
<keyword evidence="1" id="KW-1133">Transmembrane helix</keyword>
<dbReference type="GO" id="GO:0008381">
    <property type="term" value="F:mechanosensitive monoatomic ion channel activity"/>
    <property type="evidence" value="ECO:0007669"/>
    <property type="project" value="InterPro"/>
</dbReference>
<dbReference type="InterPro" id="IPR027272">
    <property type="entry name" value="Piezo"/>
</dbReference>
<feature type="non-terminal residue" evidence="3">
    <location>
        <position position="351"/>
    </location>
</feature>